<evidence type="ECO:0000313" key="20">
    <source>
        <dbReference type="Proteomes" id="UP000639338"/>
    </source>
</evidence>
<dbReference type="InterPro" id="IPR043519">
    <property type="entry name" value="NT_sf"/>
</dbReference>
<evidence type="ECO:0000256" key="9">
    <source>
        <dbReference type="ARBA" id="ARBA00022840"/>
    </source>
</evidence>
<dbReference type="PANTHER" id="PTHR12271:SF127">
    <property type="entry name" value="SPECKLE TARGETED PIP5K1A-REGULATED POLY(A) POLYMERASE"/>
    <property type="match status" value="1"/>
</dbReference>
<evidence type="ECO:0000256" key="3">
    <source>
        <dbReference type="ARBA" id="ARBA00012472"/>
    </source>
</evidence>
<dbReference type="InterPro" id="IPR002058">
    <property type="entry name" value="PAP_assoc"/>
</dbReference>
<comment type="cofactor">
    <cofactor evidence="1">
        <name>Mn(2+)</name>
        <dbReference type="ChEBI" id="CHEBI:29035"/>
    </cofactor>
</comment>
<dbReference type="EC" id="2.7.7.52" evidence="3"/>
<comment type="caution">
    <text evidence="19">The sequence shown here is derived from an EMBL/GenBank/DDBJ whole genome shotgun (WGS) entry which is preliminary data.</text>
</comment>
<dbReference type="PANTHER" id="PTHR12271">
    <property type="entry name" value="POLY A POLYMERASE CID PAP -RELATED"/>
    <property type="match status" value="1"/>
</dbReference>
<dbReference type="EMBL" id="JACMRX010000004">
    <property type="protein sequence ID" value="KAF7990765.1"/>
    <property type="molecule type" value="Genomic_DNA"/>
</dbReference>
<dbReference type="SUPFAM" id="SSF57667">
    <property type="entry name" value="beta-beta-alpha zinc fingers"/>
    <property type="match status" value="1"/>
</dbReference>
<comment type="cofactor">
    <cofactor evidence="2">
        <name>Mg(2+)</name>
        <dbReference type="ChEBI" id="CHEBI:18420"/>
    </cofactor>
</comment>
<dbReference type="SUPFAM" id="SSF81301">
    <property type="entry name" value="Nucleotidyltransferase"/>
    <property type="match status" value="1"/>
</dbReference>
<dbReference type="AlphaFoldDB" id="A0A834XP52"/>
<dbReference type="Gene3D" id="1.10.1410.10">
    <property type="match status" value="1"/>
</dbReference>
<reference evidence="19 20" key="1">
    <citation type="submission" date="2020-08" db="EMBL/GenBank/DDBJ databases">
        <title>Aphidius gifuensis genome sequencing and assembly.</title>
        <authorList>
            <person name="Du Z."/>
        </authorList>
    </citation>
    <scope>NUCLEOTIDE SEQUENCE [LARGE SCALE GENOMIC DNA]</scope>
    <source>
        <strain evidence="19">YNYX2018</strain>
        <tissue evidence="19">Adults</tissue>
    </source>
</reference>
<organism evidence="19 20">
    <name type="scientific">Aphidius gifuensis</name>
    <name type="common">Parasitoid wasp</name>
    <dbReference type="NCBI Taxonomy" id="684658"/>
    <lineage>
        <taxon>Eukaryota</taxon>
        <taxon>Metazoa</taxon>
        <taxon>Ecdysozoa</taxon>
        <taxon>Arthropoda</taxon>
        <taxon>Hexapoda</taxon>
        <taxon>Insecta</taxon>
        <taxon>Pterygota</taxon>
        <taxon>Neoptera</taxon>
        <taxon>Endopterygota</taxon>
        <taxon>Hymenoptera</taxon>
        <taxon>Apocrita</taxon>
        <taxon>Ichneumonoidea</taxon>
        <taxon>Braconidae</taxon>
        <taxon>Aphidiinae</taxon>
        <taxon>Aphidius</taxon>
    </lineage>
</organism>
<accession>A0A834XP52</accession>
<evidence type="ECO:0000256" key="15">
    <source>
        <dbReference type="ARBA" id="ARBA00046411"/>
    </source>
</evidence>
<dbReference type="InterPro" id="IPR013087">
    <property type="entry name" value="Znf_C2H2_type"/>
</dbReference>
<evidence type="ECO:0000256" key="6">
    <source>
        <dbReference type="ARBA" id="ARBA00022695"/>
    </source>
</evidence>
<dbReference type="GO" id="GO:0003723">
    <property type="term" value="F:RNA binding"/>
    <property type="evidence" value="ECO:0007669"/>
    <property type="project" value="UniProtKB-UniRule"/>
</dbReference>
<name>A0A834XP52_APHGI</name>
<dbReference type="OrthoDB" id="407432at2759"/>
<comment type="subunit">
    <text evidence="15">Associates with the cleavage and polyadenylation specificity factor (CPSF) complex. Interacts with CPSF1 and CPSF3; the interaction is direct. Interacts with PIP5K1A.</text>
</comment>
<dbReference type="Proteomes" id="UP000639338">
    <property type="component" value="Unassembled WGS sequence"/>
</dbReference>
<evidence type="ECO:0000256" key="13">
    <source>
        <dbReference type="ARBA" id="ARBA00033036"/>
    </source>
</evidence>
<proteinExistence type="predicted"/>
<dbReference type="InterPro" id="IPR035979">
    <property type="entry name" value="RBD_domain_sf"/>
</dbReference>
<dbReference type="Gene3D" id="3.30.160.60">
    <property type="entry name" value="Classic Zinc Finger"/>
    <property type="match status" value="1"/>
</dbReference>
<evidence type="ECO:0000256" key="11">
    <source>
        <dbReference type="ARBA" id="ARBA00022884"/>
    </source>
</evidence>
<keyword evidence="11 17" id="KW-0694">RNA-binding</keyword>
<evidence type="ECO:0000256" key="17">
    <source>
        <dbReference type="PROSITE-ProRule" id="PRU00176"/>
    </source>
</evidence>
<protein>
    <recommendedName>
        <fullName evidence="4">Speckle targeted PIP5K1A-regulated poly(A) polymerase</fullName>
        <ecNumber evidence="3">2.7.7.52</ecNumber>
    </recommendedName>
    <alternativeName>
        <fullName evidence="12">RNA-binding motif protein 21</fullName>
    </alternativeName>
    <alternativeName>
        <fullName evidence="13">U6 snRNA-specific terminal uridylyltransferase 1</fullName>
    </alternativeName>
</protein>
<evidence type="ECO:0000256" key="14">
    <source>
        <dbReference type="ARBA" id="ARBA00045789"/>
    </source>
</evidence>
<dbReference type="Pfam" id="PF12874">
    <property type="entry name" value="zf-met"/>
    <property type="match status" value="1"/>
</dbReference>
<sequence>MSKDKCELCCIEFKNDYSLQGHLQGKKHLKRAQFIESKKDLEERSIFVSSLPSTLSQIQIIDFFTNYGKILHHRFGNRHVIIEFEDKLTADNLLKNPVSINGWNFHIEPRIINDRILPIRKNKQKKDDNETSKVNLNEIDNLKLELEKESSFDKQVDKFMSLVQPNEIDLKLRIDAVCNSIMKILKSTFPHGESVPFGSSTTGLALIGSDLDVFYDINQPIYNDDDEQFKIRYENGERNLWTPKLIFREVKSLLYKHRTAYQTIVPIPQAKIPVIKFHHVSTNTDVDLSFKDGLGSCNSKMIKFFLTLDKRIKPLIVIIKYWAKKLELTGSGRITNYSIVMMILFYLQQNNISLIPTIKALQINCPPVIYKNWLVSFDSNFKINNDNCTKNIPQLLCGFFKFYSEFNFATKIICPYDGISLLRNDFKKLHDSNKNVNYELLRLDTVACLQDPIQLNFNIIGSWTPKILQTFVTACNEASKMFDAINNETDNLLISLFDLSLDESRKKKCGNNKKIKTSIFNIHPREFAKVGLPDDFYTRNDIDDKDKFICDNWFELINKLVIKIMEKVFMFDIQMVYDATNGMKQIKIQENTDVHTSAHNKIIFTCTSNYCLSLSRKGRIQDINSNLSCLEREILISQSILEELKEKNEENQVKFTCCIEKNIDPLFALVTMTDHHTTNKSFNAISGILKGKIPFIIDKELKNMQQNKRKPEKITNDC</sequence>
<keyword evidence="6" id="KW-0548">Nucleotidyltransferase</keyword>
<dbReference type="GO" id="GO:0005524">
    <property type="term" value="F:ATP binding"/>
    <property type="evidence" value="ECO:0007669"/>
    <property type="project" value="UniProtKB-KW"/>
</dbReference>
<comment type="function">
    <text evidence="14">Poly(A) polymerase that creates the 3'-poly(A) tail of specific pre-mRNAs. Localizes to nuclear speckles together with PIP5K1A and mediates polyadenylation of a select set of mRNAs, such as HMOX1. In addition to polyadenylation, it is also required for the 3'-end cleavage of pre-mRNAs: binds to the 3'UTR of targeted pre-mRNAs and promotes the recruitment and assembly of the CPSF complex on the 3'UTR of pre-mRNAs. In addition to adenylyltransferase activity, also has uridylyltransferase activity. However, the ATP ratio is higher than UTP in cells, suggesting that it functions primarily as a poly(A) polymerase. Acts as a specific terminal uridylyltransferase for U6 snRNA in vitro: responsible for a controlled elongation reaction that results in the restoration of the four 3'-terminal UMP-residues found in newly transcribed U6 snRNA. Not involved in replication-dependent histone mRNA degradation.</text>
</comment>
<dbReference type="InterPro" id="IPR054708">
    <property type="entry name" value="MTPAP-like_central"/>
</dbReference>
<dbReference type="PROSITE" id="PS00028">
    <property type="entry name" value="ZINC_FINGER_C2H2_1"/>
    <property type="match status" value="1"/>
</dbReference>
<keyword evidence="20" id="KW-1185">Reference proteome</keyword>
<dbReference type="SUPFAM" id="SSF81631">
    <property type="entry name" value="PAP/OAS1 substrate-binding domain"/>
    <property type="match status" value="1"/>
</dbReference>
<evidence type="ECO:0000256" key="1">
    <source>
        <dbReference type="ARBA" id="ARBA00001936"/>
    </source>
</evidence>
<evidence type="ECO:0000313" key="19">
    <source>
        <dbReference type="EMBL" id="KAF7990765.1"/>
    </source>
</evidence>
<keyword evidence="7" id="KW-0479">Metal-binding</keyword>
<evidence type="ECO:0000256" key="5">
    <source>
        <dbReference type="ARBA" id="ARBA00022679"/>
    </source>
</evidence>
<dbReference type="PROSITE" id="PS50102">
    <property type="entry name" value="RRM"/>
    <property type="match status" value="1"/>
</dbReference>
<dbReference type="Gene3D" id="3.30.70.330">
    <property type="match status" value="1"/>
</dbReference>
<keyword evidence="10" id="KW-0460">Magnesium</keyword>
<dbReference type="InterPro" id="IPR036236">
    <property type="entry name" value="Znf_C2H2_sf"/>
</dbReference>
<dbReference type="GO" id="GO:0046872">
    <property type="term" value="F:metal ion binding"/>
    <property type="evidence" value="ECO:0007669"/>
    <property type="project" value="UniProtKB-KW"/>
</dbReference>
<keyword evidence="5" id="KW-0808">Transferase</keyword>
<dbReference type="Gene3D" id="3.30.460.10">
    <property type="entry name" value="Beta Polymerase, domain 2"/>
    <property type="match status" value="1"/>
</dbReference>
<dbReference type="GO" id="GO:1990817">
    <property type="term" value="F:poly(A) RNA polymerase activity"/>
    <property type="evidence" value="ECO:0007669"/>
    <property type="project" value="UniProtKB-ARBA"/>
</dbReference>
<dbReference type="GO" id="GO:0031123">
    <property type="term" value="P:RNA 3'-end processing"/>
    <property type="evidence" value="ECO:0007669"/>
    <property type="project" value="TreeGrafter"/>
</dbReference>
<feature type="domain" description="RRM" evidence="18">
    <location>
        <begin position="44"/>
        <end position="124"/>
    </location>
</feature>
<keyword evidence="8" id="KW-0547">Nucleotide-binding</keyword>
<dbReference type="Pfam" id="PF22600">
    <property type="entry name" value="MTPAP-like_central"/>
    <property type="match status" value="1"/>
</dbReference>
<keyword evidence="9" id="KW-0067">ATP-binding</keyword>
<evidence type="ECO:0000259" key="18">
    <source>
        <dbReference type="PROSITE" id="PS50102"/>
    </source>
</evidence>
<dbReference type="InterPro" id="IPR012677">
    <property type="entry name" value="Nucleotide-bd_a/b_plait_sf"/>
</dbReference>
<dbReference type="InterPro" id="IPR000504">
    <property type="entry name" value="RRM_dom"/>
</dbReference>
<evidence type="ECO:0000256" key="2">
    <source>
        <dbReference type="ARBA" id="ARBA00001946"/>
    </source>
</evidence>
<evidence type="ECO:0000256" key="8">
    <source>
        <dbReference type="ARBA" id="ARBA00022741"/>
    </source>
</evidence>
<comment type="catalytic activity">
    <reaction evidence="16">
        <text>RNA(n) + UTP = RNA(n)-3'-uridine ribonucleotide + diphosphate</text>
        <dbReference type="Rhea" id="RHEA:14785"/>
        <dbReference type="Rhea" id="RHEA-COMP:14527"/>
        <dbReference type="Rhea" id="RHEA-COMP:17348"/>
        <dbReference type="ChEBI" id="CHEBI:33019"/>
        <dbReference type="ChEBI" id="CHEBI:46398"/>
        <dbReference type="ChEBI" id="CHEBI:140395"/>
        <dbReference type="ChEBI" id="CHEBI:173116"/>
        <dbReference type="EC" id="2.7.7.52"/>
    </reaction>
</comment>
<evidence type="ECO:0000256" key="10">
    <source>
        <dbReference type="ARBA" id="ARBA00022842"/>
    </source>
</evidence>
<evidence type="ECO:0000256" key="4">
    <source>
        <dbReference type="ARBA" id="ARBA00021679"/>
    </source>
</evidence>
<dbReference type="CDD" id="cd05402">
    <property type="entry name" value="NT_PAP_TUTase"/>
    <property type="match status" value="1"/>
</dbReference>
<evidence type="ECO:0000256" key="12">
    <source>
        <dbReference type="ARBA" id="ARBA00030790"/>
    </source>
</evidence>
<evidence type="ECO:0000256" key="16">
    <source>
        <dbReference type="ARBA" id="ARBA00049105"/>
    </source>
</evidence>
<evidence type="ECO:0000256" key="7">
    <source>
        <dbReference type="ARBA" id="ARBA00022723"/>
    </source>
</evidence>
<dbReference type="Pfam" id="PF03828">
    <property type="entry name" value="PAP_assoc"/>
    <property type="match status" value="1"/>
</dbReference>
<dbReference type="SUPFAM" id="SSF54928">
    <property type="entry name" value="RNA-binding domain, RBD"/>
    <property type="match status" value="1"/>
</dbReference>
<gene>
    <name evidence="19" type="ORF">HCN44_000570</name>
</gene>
<dbReference type="GO" id="GO:0050265">
    <property type="term" value="F:RNA uridylyltransferase activity"/>
    <property type="evidence" value="ECO:0007669"/>
    <property type="project" value="UniProtKB-EC"/>
</dbReference>